<proteinExistence type="predicted"/>
<protein>
    <submittedName>
        <fullName evidence="1">Uncharacterized protein</fullName>
    </submittedName>
</protein>
<reference evidence="1" key="1">
    <citation type="journal article" date="2014" name="Int. J. Syst. Evol. Microbiol.">
        <title>Complete genome of a new Firmicutes species belonging to the dominant human colonic microbiota ('Ruminococcus bicirculans') reveals two chromosomes and a selective capacity to utilize plant glucans.</title>
        <authorList>
            <consortium name="NISC Comparative Sequencing Program"/>
            <person name="Wegmann U."/>
            <person name="Louis P."/>
            <person name="Goesmann A."/>
            <person name="Henrissat B."/>
            <person name="Duncan S.H."/>
            <person name="Flint H.J."/>
        </authorList>
    </citation>
    <scope>NUCLEOTIDE SEQUENCE</scope>
    <source>
        <strain evidence="1">CECT 8869</strain>
    </source>
</reference>
<evidence type="ECO:0000313" key="1">
    <source>
        <dbReference type="EMBL" id="MDO1512391.1"/>
    </source>
</evidence>
<evidence type="ECO:0000313" key="2">
    <source>
        <dbReference type="Proteomes" id="UP001168579"/>
    </source>
</evidence>
<sequence>MKNSIILTIGILFVNISIGQEIELKLNILGCPFVQNGENPNWFELIKATASVPEAR</sequence>
<comment type="caution">
    <text evidence="1">The sequence shown here is derived from an EMBL/GenBank/DDBJ whole genome shotgun (WGS) entry which is preliminary data.</text>
</comment>
<name>A0ABT8RNE2_9FLAO</name>
<keyword evidence="2" id="KW-1185">Reference proteome</keyword>
<dbReference type="RefSeq" id="WP_304435482.1">
    <property type="nucleotide sequence ID" value="NZ_JAUKUC010000001.1"/>
</dbReference>
<accession>A0ABT8RNE2</accession>
<reference evidence="1" key="2">
    <citation type="submission" date="2023-06" db="EMBL/GenBank/DDBJ databases">
        <authorList>
            <person name="Lucena T."/>
            <person name="Sun Q."/>
        </authorList>
    </citation>
    <scope>NUCLEOTIDE SEQUENCE</scope>
    <source>
        <strain evidence="1">CECT 8869</strain>
    </source>
</reference>
<gene>
    <name evidence="1" type="ORF">Q2T41_06970</name>
</gene>
<dbReference type="Proteomes" id="UP001168579">
    <property type="component" value="Unassembled WGS sequence"/>
</dbReference>
<organism evidence="1 2">
    <name type="scientific">Maribacter confluentis</name>
    <dbReference type="NCBI Taxonomy" id="1656093"/>
    <lineage>
        <taxon>Bacteria</taxon>
        <taxon>Pseudomonadati</taxon>
        <taxon>Bacteroidota</taxon>
        <taxon>Flavobacteriia</taxon>
        <taxon>Flavobacteriales</taxon>
        <taxon>Flavobacteriaceae</taxon>
        <taxon>Maribacter</taxon>
    </lineage>
</organism>
<dbReference type="EMBL" id="JAUKUC010000001">
    <property type="protein sequence ID" value="MDO1512391.1"/>
    <property type="molecule type" value="Genomic_DNA"/>
</dbReference>